<dbReference type="Pfam" id="PF19130">
    <property type="entry name" value="DUF5813"/>
    <property type="match status" value="1"/>
</dbReference>
<dbReference type="GeneID" id="56029125"/>
<feature type="region of interest" description="Disordered" evidence="1">
    <location>
        <begin position="1"/>
        <end position="39"/>
    </location>
</feature>
<accession>A0A7D5GBZ7</accession>
<proteinExistence type="predicted"/>
<dbReference type="EMBL" id="CP058529">
    <property type="protein sequence ID" value="QLG27825.1"/>
    <property type="molecule type" value="Genomic_DNA"/>
</dbReference>
<gene>
    <name evidence="2" type="ORF">HUG10_09790</name>
</gene>
<evidence type="ECO:0000256" key="1">
    <source>
        <dbReference type="SAM" id="MobiDB-lite"/>
    </source>
</evidence>
<dbReference type="OrthoDB" id="213744at2157"/>
<evidence type="ECO:0000313" key="2">
    <source>
        <dbReference type="EMBL" id="QLG27825.1"/>
    </source>
</evidence>
<reference evidence="2 3" key="1">
    <citation type="submission" date="2020-07" db="EMBL/GenBank/DDBJ databases">
        <title>Gai3-2, isolated from salt lake.</title>
        <authorList>
            <person name="Cui H."/>
            <person name="Shi X."/>
        </authorList>
    </citation>
    <scope>NUCLEOTIDE SEQUENCE [LARGE SCALE GENOMIC DNA]</scope>
    <source>
        <strain evidence="2 3">Gai3-2</strain>
    </source>
</reference>
<name>A0A7D5GBZ7_9EURY</name>
<organism evidence="2 3">
    <name type="scientific">Halorarum halophilum</name>
    <dbReference type="NCBI Taxonomy" id="2743090"/>
    <lineage>
        <taxon>Archaea</taxon>
        <taxon>Methanobacteriati</taxon>
        <taxon>Methanobacteriota</taxon>
        <taxon>Stenosarchaea group</taxon>
        <taxon>Halobacteria</taxon>
        <taxon>Halobacteriales</taxon>
        <taxon>Haloferacaceae</taxon>
        <taxon>Halorarum</taxon>
    </lineage>
</organism>
<dbReference type="RefSeq" id="WP_179169400.1">
    <property type="nucleotide sequence ID" value="NZ_CP058529.1"/>
</dbReference>
<sequence>MSELPGRVRRALRDHDAFADDPDDAGDTDVGFPDTSTPFDAGVAVAERDDGRLEFDVTVRVPTIDAVAEEHVDDVVVDGWYETFERRIAAIGDVTSAGHDLDPAVSREGDEAVVEASFADINERRGVDDAAAVVDYVEGTYVQGVIPGYEYGEPVTGLIDRARAAGGAGGDDA</sequence>
<dbReference type="Proteomes" id="UP000509750">
    <property type="component" value="Chromosome"/>
</dbReference>
<dbReference type="AlphaFoldDB" id="A0A7D5GBZ7"/>
<dbReference type="InterPro" id="IPR043851">
    <property type="entry name" value="DUF5813"/>
</dbReference>
<dbReference type="KEGG" id="halg:HUG10_09790"/>
<protein>
    <submittedName>
        <fullName evidence="2">Uncharacterized protein</fullName>
    </submittedName>
</protein>
<evidence type="ECO:0000313" key="3">
    <source>
        <dbReference type="Proteomes" id="UP000509750"/>
    </source>
</evidence>
<keyword evidence="3" id="KW-1185">Reference proteome</keyword>